<feature type="transmembrane region" description="Helical" evidence="6">
    <location>
        <begin position="61"/>
        <end position="82"/>
    </location>
</feature>
<dbReference type="GO" id="GO:0055085">
    <property type="term" value="P:transmembrane transport"/>
    <property type="evidence" value="ECO:0007669"/>
    <property type="project" value="TreeGrafter"/>
</dbReference>
<evidence type="ECO:0000256" key="3">
    <source>
        <dbReference type="ARBA" id="ARBA00022692"/>
    </source>
</evidence>
<comment type="similarity">
    <text evidence="2">Belongs to the autoinducer-2 exporter (AI-2E) (TC 2.A.86) family.</text>
</comment>
<protein>
    <recommendedName>
        <fullName evidence="8">Permease</fullName>
    </recommendedName>
</protein>
<sequence>MPRKIEISYKTIVFTVGFLIFLWFLFFIRDIILVFFVAVLIMAILNPWVSKLSRYKVPRALSVLLVYLILFAVAGFSLAAIVPPLVSQTTTFANTLPHFLKEIGVSIVLSDEIIKQLVAQIGTLPAQIARVTLSVFSNIFGVITILIFAFYLLLARNKFDDQLGYFFGEKRTKEIGRFIDLIEVKLGGWARGQLTLMLVVGLATFVGLSLLGVPFALPLSILAGLLEIVPYFGPVLSAVPAVLIGFGTSALTGFATAALYFLVQQLENYILVPKIMEKSVGVNPIITLLALAIGFRLAGVFGIIISVPLVITIQVLSKEYLASRQV</sequence>
<feature type="transmembrane region" description="Helical" evidence="6">
    <location>
        <begin position="135"/>
        <end position="154"/>
    </location>
</feature>
<dbReference type="EMBL" id="KT007014">
    <property type="protein sequence ID" value="AKQ03471.1"/>
    <property type="molecule type" value="Genomic_DNA"/>
</dbReference>
<dbReference type="AlphaFoldDB" id="A0A0H4T6T5"/>
<evidence type="ECO:0000256" key="1">
    <source>
        <dbReference type="ARBA" id="ARBA00004141"/>
    </source>
</evidence>
<dbReference type="Pfam" id="PF01594">
    <property type="entry name" value="AI-2E_transport"/>
    <property type="match status" value="1"/>
</dbReference>
<feature type="transmembrane region" description="Helical" evidence="6">
    <location>
        <begin position="284"/>
        <end position="311"/>
    </location>
</feature>
<proteinExistence type="inferred from homology"/>
<feature type="transmembrane region" description="Helical" evidence="6">
    <location>
        <begin position="7"/>
        <end position="25"/>
    </location>
</feature>
<keyword evidence="3 6" id="KW-0812">Transmembrane</keyword>
<evidence type="ECO:0000256" key="6">
    <source>
        <dbReference type="SAM" id="Phobius"/>
    </source>
</evidence>
<evidence type="ECO:0000256" key="5">
    <source>
        <dbReference type="ARBA" id="ARBA00023136"/>
    </source>
</evidence>
<name>A0A0H4T6T5_9BACT</name>
<dbReference type="PANTHER" id="PTHR21716:SF62">
    <property type="entry name" value="TRANSPORT PROTEIN YDBI-RELATED"/>
    <property type="match status" value="1"/>
</dbReference>
<organism evidence="7">
    <name type="scientific">uncultured Microgenomates bacterium Rifle_16ft_4_minimus_38077</name>
    <dbReference type="NCBI Taxonomy" id="1665117"/>
    <lineage>
        <taxon>Bacteria</taxon>
        <taxon>Candidatus Microgenomatota</taxon>
        <taxon>environmental samples</taxon>
    </lineage>
</organism>
<keyword evidence="5 6" id="KW-0472">Membrane</keyword>
<feature type="transmembrane region" description="Helical" evidence="6">
    <location>
        <begin position="31"/>
        <end position="49"/>
    </location>
</feature>
<feature type="transmembrane region" description="Helical" evidence="6">
    <location>
        <begin position="194"/>
        <end position="217"/>
    </location>
</feature>
<dbReference type="GO" id="GO:0005886">
    <property type="term" value="C:plasma membrane"/>
    <property type="evidence" value="ECO:0007669"/>
    <property type="project" value="UniProtKB-SubCell"/>
</dbReference>
<comment type="subcellular location">
    <subcellularLocation>
        <location evidence="1">Membrane</location>
        <topology evidence="1">Multi-pass membrane protein</topology>
    </subcellularLocation>
</comment>
<accession>A0A0H4T6T5</accession>
<feature type="transmembrane region" description="Helical" evidence="6">
    <location>
        <begin position="237"/>
        <end position="263"/>
    </location>
</feature>
<evidence type="ECO:0000256" key="2">
    <source>
        <dbReference type="ARBA" id="ARBA00009773"/>
    </source>
</evidence>
<dbReference type="InterPro" id="IPR002549">
    <property type="entry name" value="AI-2E-like"/>
</dbReference>
<dbReference type="PANTHER" id="PTHR21716">
    <property type="entry name" value="TRANSMEMBRANE PROTEIN"/>
    <property type="match status" value="1"/>
</dbReference>
<evidence type="ECO:0008006" key="8">
    <source>
        <dbReference type="Google" id="ProtNLM"/>
    </source>
</evidence>
<evidence type="ECO:0000256" key="4">
    <source>
        <dbReference type="ARBA" id="ARBA00022989"/>
    </source>
</evidence>
<reference evidence="7" key="1">
    <citation type="journal article" date="2015" name="ISME J.">
        <title>Aquifer environment selects for microbial species cohorts in sediment and groundwater.</title>
        <authorList>
            <person name="Hug L.A."/>
            <person name="Thomas B.C."/>
            <person name="Brown C.T."/>
            <person name="Frischkorn K.R."/>
            <person name="Williams K.H."/>
            <person name="Tringe S.G."/>
            <person name="Banfield J.F."/>
        </authorList>
    </citation>
    <scope>NUCLEOTIDE SEQUENCE</scope>
</reference>
<evidence type="ECO:0000313" key="7">
    <source>
        <dbReference type="EMBL" id="AKQ03471.1"/>
    </source>
</evidence>
<keyword evidence="4 6" id="KW-1133">Transmembrane helix</keyword>